<gene>
    <name evidence="18" type="ORF">SCODWIG_02646</name>
</gene>
<evidence type="ECO:0000256" key="6">
    <source>
        <dbReference type="ARBA" id="ARBA00022490"/>
    </source>
</evidence>
<evidence type="ECO:0000313" key="18">
    <source>
        <dbReference type="EMBL" id="SSD60885.1"/>
    </source>
</evidence>
<keyword evidence="10" id="KW-0159">Chromosome partition</keyword>
<dbReference type="Proteomes" id="UP000262825">
    <property type="component" value="Unassembled WGS sequence"/>
</dbReference>
<dbReference type="PANTHER" id="PTHR28017:SF1">
    <property type="entry name" value="DASH COMPLEX SUBUNIT DAD3"/>
    <property type="match status" value="1"/>
</dbReference>
<dbReference type="AlphaFoldDB" id="A0A376B897"/>
<evidence type="ECO:0000256" key="4">
    <source>
        <dbReference type="ARBA" id="ARBA00006277"/>
    </source>
</evidence>
<comment type="subcellular location">
    <subcellularLocation>
        <location evidence="3">Chromosome</location>
        <location evidence="3">Centromere</location>
        <location evidence="3">Kinetochore</location>
    </subcellularLocation>
    <subcellularLocation>
        <location evidence="2">Cytoplasm</location>
        <location evidence="2">Cytoskeleton</location>
        <location evidence="2">Spindle</location>
    </subcellularLocation>
    <subcellularLocation>
        <location evidence="1">Nucleus</location>
    </subcellularLocation>
</comment>
<evidence type="ECO:0000256" key="16">
    <source>
        <dbReference type="ARBA" id="ARBA00044179"/>
    </source>
</evidence>
<evidence type="ECO:0000256" key="3">
    <source>
        <dbReference type="ARBA" id="ARBA00004629"/>
    </source>
</evidence>
<dbReference type="GO" id="GO:0051010">
    <property type="term" value="F:microtubule plus-end binding"/>
    <property type="evidence" value="ECO:0007669"/>
    <property type="project" value="TreeGrafter"/>
</dbReference>
<keyword evidence="9" id="KW-0498">Mitosis</keyword>
<sequence>MDDKETLTSLRTTVLEKYKTLSNELHTLDDTLKQIIKEENESEEHTTINDKITPDELLKLIRELELKISVAGTLVKGSVYSLILQRYSQNNQGNKK</sequence>
<evidence type="ECO:0000256" key="10">
    <source>
        <dbReference type="ARBA" id="ARBA00022829"/>
    </source>
</evidence>
<keyword evidence="5" id="KW-0158">Chromosome</keyword>
<keyword evidence="11" id="KW-0995">Kinetochore</keyword>
<evidence type="ECO:0000256" key="7">
    <source>
        <dbReference type="ARBA" id="ARBA00022618"/>
    </source>
</evidence>
<accession>A0A376B897</accession>
<dbReference type="Pfam" id="PF08656">
    <property type="entry name" value="DASH_Dad3"/>
    <property type="match status" value="1"/>
</dbReference>
<evidence type="ECO:0000313" key="19">
    <source>
        <dbReference type="Proteomes" id="UP000262825"/>
    </source>
</evidence>
<evidence type="ECO:0000256" key="12">
    <source>
        <dbReference type="ARBA" id="ARBA00023212"/>
    </source>
</evidence>
<dbReference type="PANTHER" id="PTHR28017">
    <property type="entry name" value="DASH COMPLEX SUBUNIT DAD3"/>
    <property type="match status" value="1"/>
</dbReference>
<evidence type="ECO:0000256" key="15">
    <source>
        <dbReference type="ARBA" id="ARBA00023328"/>
    </source>
</evidence>
<dbReference type="VEuPathDB" id="FungiDB:SCODWIG_02646"/>
<dbReference type="GO" id="GO:0072686">
    <property type="term" value="C:mitotic spindle"/>
    <property type="evidence" value="ECO:0007669"/>
    <property type="project" value="InterPro"/>
</dbReference>
<organism evidence="18 19">
    <name type="scientific">Saccharomycodes ludwigii</name>
    <dbReference type="NCBI Taxonomy" id="36035"/>
    <lineage>
        <taxon>Eukaryota</taxon>
        <taxon>Fungi</taxon>
        <taxon>Dikarya</taxon>
        <taxon>Ascomycota</taxon>
        <taxon>Saccharomycotina</taxon>
        <taxon>Saccharomycetes</taxon>
        <taxon>Saccharomycodales</taxon>
        <taxon>Saccharomycodaceae</taxon>
        <taxon>Saccharomycodes</taxon>
    </lineage>
</organism>
<evidence type="ECO:0000256" key="17">
    <source>
        <dbReference type="ARBA" id="ARBA00044305"/>
    </source>
</evidence>
<evidence type="ECO:0000256" key="8">
    <source>
        <dbReference type="ARBA" id="ARBA00022701"/>
    </source>
</evidence>
<name>A0A376B897_9ASCO</name>
<dbReference type="GO" id="GO:0008608">
    <property type="term" value="P:attachment of spindle microtubules to kinetochore"/>
    <property type="evidence" value="ECO:0007669"/>
    <property type="project" value="InterPro"/>
</dbReference>
<dbReference type="GO" id="GO:0005874">
    <property type="term" value="C:microtubule"/>
    <property type="evidence" value="ECO:0007669"/>
    <property type="project" value="UniProtKB-KW"/>
</dbReference>
<keyword evidence="6" id="KW-0963">Cytoplasm</keyword>
<keyword evidence="15" id="KW-0137">Centromere</keyword>
<evidence type="ECO:0000256" key="14">
    <source>
        <dbReference type="ARBA" id="ARBA00023306"/>
    </source>
</evidence>
<evidence type="ECO:0000256" key="1">
    <source>
        <dbReference type="ARBA" id="ARBA00004123"/>
    </source>
</evidence>
<reference evidence="19" key="1">
    <citation type="submission" date="2018-06" db="EMBL/GenBank/DDBJ databases">
        <authorList>
            <person name="Guldener U."/>
        </authorList>
    </citation>
    <scope>NUCLEOTIDE SEQUENCE [LARGE SCALE GENOMIC DNA]</scope>
    <source>
        <strain evidence="19">UTAD17</strain>
    </source>
</reference>
<keyword evidence="7" id="KW-0132">Cell division</keyword>
<dbReference type="OrthoDB" id="2443965at2759"/>
<keyword evidence="14" id="KW-0131">Cell cycle</keyword>
<keyword evidence="19" id="KW-1185">Reference proteome</keyword>
<evidence type="ECO:0000256" key="9">
    <source>
        <dbReference type="ARBA" id="ARBA00022776"/>
    </source>
</evidence>
<dbReference type="GO" id="GO:0051301">
    <property type="term" value="P:cell division"/>
    <property type="evidence" value="ECO:0007669"/>
    <property type="project" value="UniProtKB-KW"/>
</dbReference>
<keyword evidence="13" id="KW-0539">Nucleus</keyword>
<protein>
    <recommendedName>
        <fullName evidence="16">DASH complex subunit DAD3</fullName>
    </recommendedName>
    <alternativeName>
        <fullName evidence="17">Outer kinetochore protein DAD3</fullName>
    </alternativeName>
</protein>
<comment type="similarity">
    <text evidence="4">Belongs to the DASH complex DAD3 family.</text>
</comment>
<proteinExistence type="inferred from homology"/>
<keyword evidence="12" id="KW-0206">Cytoskeleton</keyword>
<evidence type="ECO:0000256" key="13">
    <source>
        <dbReference type="ARBA" id="ARBA00023242"/>
    </source>
</evidence>
<dbReference type="EMBL" id="UFAJ01000487">
    <property type="protein sequence ID" value="SSD60885.1"/>
    <property type="molecule type" value="Genomic_DNA"/>
</dbReference>
<dbReference type="InterPro" id="IPR013965">
    <property type="entry name" value="DASH_Dad3"/>
</dbReference>
<evidence type="ECO:0000256" key="5">
    <source>
        <dbReference type="ARBA" id="ARBA00022454"/>
    </source>
</evidence>
<dbReference type="GO" id="GO:0042729">
    <property type="term" value="C:DASH complex"/>
    <property type="evidence" value="ECO:0007669"/>
    <property type="project" value="InterPro"/>
</dbReference>
<evidence type="ECO:0000256" key="11">
    <source>
        <dbReference type="ARBA" id="ARBA00022838"/>
    </source>
</evidence>
<keyword evidence="8" id="KW-0493">Microtubule</keyword>
<evidence type="ECO:0000256" key="2">
    <source>
        <dbReference type="ARBA" id="ARBA00004186"/>
    </source>
</evidence>